<dbReference type="EMBL" id="QDDL01000001">
    <property type="protein sequence ID" value="PVZ72201.1"/>
    <property type="molecule type" value="Genomic_DNA"/>
</dbReference>
<dbReference type="InterPro" id="IPR011650">
    <property type="entry name" value="Peptidase_M20_dimer"/>
</dbReference>
<organism evidence="6 7">
    <name type="scientific">Pelagibaculum spongiae</name>
    <dbReference type="NCBI Taxonomy" id="2080658"/>
    <lineage>
        <taxon>Bacteria</taxon>
        <taxon>Pseudomonadati</taxon>
        <taxon>Pseudomonadota</taxon>
        <taxon>Gammaproteobacteria</taxon>
        <taxon>Oceanospirillales</taxon>
        <taxon>Pelagibaculum</taxon>
    </lineage>
</organism>
<feature type="domain" description="Peptidase M20 dimerisation" evidence="5">
    <location>
        <begin position="203"/>
        <end position="303"/>
    </location>
</feature>
<dbReference type="SUPFAM" id="SSF55031">
    <property type="entry name" value="Bacterial exopeptidase dimerisation domain"/>
    <property type="match status" value="1"/>
</dbReference>
<proteinExistence type="predicted"/>
<dbReference type="RefSeq" id="WP_116685787.1">
    <property type="nucleotide sequence ID" value="NZ_CAWNYD010000001.1"/>
</dbReference>
<keyword evidence="1" id="KW-0479">Metal-binding</keyword>
<dbReference type="GO" id="GO:0046872">
    <property type="term" value="F:metal ion binding"/>
    <property type="evidence" value="ECO:0007669"/>
    <property type="project" value="UniProtKB-KW"/>
</dbReference>
<dbReference type="InterPro" id="IPR017150">
    <property type="entry name" value="Pept_M20_glutamate_carboxypep"/>
</dbReference>
<comment type="caution">
    <text evidence="6">The sequence shown here is derived from an EMBL/GenBank/DDBJ whole genome shotgun (WGS) entry which is preliminary data.</text>
</comment>
<protein>
    <recommendedName>
        <fullName evidence="5">Peptidase M20 dimerisation domain-containing protein</fullName>
    </recommendedName>
</protein>
<accession>A0A2V1GYP8</accession>
<feature type="active site" description="Proton acceptor" evidence="4">
    <location>
        <position position="167"/>
    </location>
</feature>
<dbReference type="NCBIfam" id="NF005602">
    <property type="entry name" value="PRK07338.1"/>
    <property type="match status" value="1"/>
</dbReference>
<dbReference type="PANTHER" id="PTHR43808">
    <property type="entry name" value="ACETYLORNITHINE DEACETYLASE"/>
    <property type="match status" value="1"/>
</dbReference>
<feature type="active site" evidence="4">
    <location>
        <position position="106"/>
    </location>
</feature>
<evidence type="ECO:0000256" key="2">
    <source>
        <dbReference type="ARBA" id="ARBA00022801"/>
    </source>
</evidence>
<dbReference type="Proteomes" id="UP000244906">
    <property type="component" value="Unassembled WGS sequence"/>
</dbReference>
<dbReference type="InterPro" id="IPR002933">
    <property type="entry name" value="Peptidase_M20"/>
</dbReference>
<evidence type="ECO:0000256" key="1">
    <source>
        <dbReference type="ARBA" id="ARBA00022723"/>
    </source>
</evidence>
<keyword evidence="7" id="KW-1185">Reference proteome</keyword>
<evidence type="ECO:0000256" key="4">
    <source>
        <dbReference type="PIRSR" id="PIRSR037238-1"/>
    </source>
</evidence>
<dbReference type="PIRSF" id="PIRSF037238">
    <property type="entry name" value="Carboxypeptidase_G2"/>
    <property type="match status" value="1"/>
</dbReference>
<sequence>MADGKVFSNGQLLQWLALQQAEMLQRTIELASINSGSFNASGVNQVAELIKSYCQPLDGKIETIETSDLKKWNDQGELQHLTLGNILKITKRPNAPLQIYLGGHLDTVFDKTHHFQNITHVDSNTIQGPGVTDLKGGLMVMLYALIAFEKNIDCKNIGWTILLNPDEEIGSPGSAAYIEKTAKTCDIGLIYEPSFPDGNLAGARKGSGNFTAKVSGRSAHAGREHHLGRNAIRAMADFISQLDDLNGQVPGITINPGVINGGVATNVVPDLCLFQFNIRLEKLQDQQWCQQKIQQLVEQINARDGITLELQGGFTRQPKLITPKNKKLFELAIDCGKSINLNLDYLPTGGCCDGNNLSAVGLPNIDTLGVQGGRIHSDQEYLIINSLHQRAQLSLLILQRLAATADQWNADRQQRCRP</sequence>
<dbReference type="Pfam" id="PF01546">
    <property type="entry name" value="Peptidase_M20"/>
    <property type="match status" value="1"/>
</dbReference>
<dbReference type="AlphaFoldDB" id="A0A2V1GYP8"/>
<evidence type="ECO:0000256" key="3">
    <source>
        <dbReference type="ARBA" id="ARBA00023285"/>
    </source>
</evidence>
<dbReference type="Gene3D" id="3.40.630.10">
    <property type="entry name" value="Zn peptidases"/>
    <property type="match status" value="1"/>
</dbReference>
<dbReference type="InterPro" id="IPR050072">
    <property type="entry name" value="Peptidase_M20A"/>
</dbReference>
<keyword evidence="2" id="KW-0378">Hydrolase</keyword>
<evidence type="ECO:0000313" key="6">
    <source>
        <dbReference type="EMBL" id="PVZ72201.1"/>
    </source>
</evidence>
<keyword evidence="3" id="KW-0170">Cobalt</keyword>
<dbReference type="InterPro" id="IPR036264">
    <property type="entry name" value="Bact_exopeptidase_dim_dom"/>
</dbReference>
<name>A0A2V1GYP8_9GAMM</name>
<dbReference type="GO" id="GO:0016787">
    <property type="term" value="F:hydrolase activity"/>
    <property type="evidence" value="ECO:0007669"/>
    <property type="project" value="UniProtKB-KW"/>
</dbReference>
<dbReference type="SUPFAM" id="SSF53187">
    <property type="entry name" value="Zn-dependent exopeptidases"/>
    <property type="match status" value="1"/>
</dbReference>
<dbReference type="OrthoDB" id="9776600at2"/>
<evidence type="ECO:0000313" key="7">
    <source>
        <dbReference type="Proteomes" id="UP000244906"/>
    </source>
</evidence>
<dbReference type="PANTHER" id="PTHR43808:SF9">
    <property type="entry name" value="BLL0789 PROTEIN"/>
    <property type="match status" value="1"/>
</dbReference>
<dbReference type="Gene3D" id="3.30.70.360">
    <property type="match status" value="1"/>
</dbReference>
<evidence type="ECO:0000259" key="5">
    <source>
        <dbReference type="Pfam" id="PF07687"/>
    </source>
</evidence>
<reference evidence="6 7" key="1">
    <citation type="submission" date="2018-04" db="EMBL/GenBank/DDBJ databases">
        <title>Thalassorhabdus spongiae gen. nov., sp. nov., isolated from a marine sponge in South-West Iceland.</title>
        <authorList>
            <person name="Knobloch S."/>
            <person name="Daussin A."/>
            <person name="Johannsson R."/>
            <person name="Marteinsson V.T."/>
        </authorList>
    </citation>
    <scope>NUCLEOTIDE SEQUENCE [LARGE SCALE GENOMIC DNA]</scope>
    <source>
        <strain evidence="6 7">Hp12</strain>
    </source>
</reference>
<gene>
    <name evidence="6" type="ORF">DC094_04075</name>
</gene>
<dbReference type="Pfam" id="PF07687">
    <property type="entry name" value="M20_dimer"/>
    <property type="match status" value="1"/>
</dbReference>